<evidence type="ECO:0000313" key="3">
    <source>
        <dbReference type="Proteomes" id="UP000239899"/>
    </source>
</evidence>
<feature type="region of interest" description="Disordered" evidence="1">
    <location>
        <begin position="45"/>
        <end position="76"/>
    </location>
</feature>
<gene>
    <name evidence="2" type="ORF">C2E21_3224</name>
</gene>
<feature type="compositionally biased region" description="Low complexity" evidence="1">
    <location>
        <begin position="63"/>
        <end position="74"/>
    </location>
</feature>
<organism evidence="2 3">
    <name type="scientific">Chlorella sorokiniana</name>
    <name type="common">Freshwater green alga</name>
    <dbReference type="NCBI Taxonomy" id="3076"/>
    <lineage>
        <taxon>Eukaryota</taxon>
        <taxon>Viridiplantae</taxon>
        <taxon>Chlorophyta</taxon>
        <taxon>core chlorophytes</taxon>
        <taxon>Trebouxiophyceae</taxon>
        <taxon>Chlorellales</taxon>
        <taxon>Chlorellaceae</taxon>
        <taxon>Chlorella clade</taxon>
        <taxon>Chlorella</taxon>
    </lineage>
</organism>
<accession>A0A2P6TWX3</accession>
<reference evidence="2 3" key="1">
    <citation type="journal article" date="2018" name="Plant J.">
        <title>Genome sequences of Chlorella sorokiniana UTEX 1602 and Micractinium conductrix SAG 241.80: implications to maltose excretion by a green alga.</title>
        <authorList>
            <person name="Arriola M.B."/>
            <person name="Velmurugan N."/>
            <person name="Zhang Y."/>
            <person name="Plunkett M.H."/>
            <person name="Hondzo H."/>
            <person name="Barney B.M."/>
        </authorList>
    </citation>
    <scope>NUCLEOTIDE SEQUENCE [LARGE SCALE GENOMIC DNA]</scope>
    <source>
        <strain evidence="3">UTEX 1602</strain>
    </source>
</reference>
<keyword evidence="3" id="KW-1185">Reference proteome</keyword>
<dbReference type="AlphaFoldDB" id="A0A2P6TWX3"/>
<evidence type="ECO:0000256" key="1">
    <source>
        <dbReference type="SAM" id="MobiDB-lite"/>
    </source>
</evidence>
<dbReference type="Proteomes" id="UP000239899">
    <property type="component" value="Unassembled WGS sequence"/>
</dbReference>
<comment type="caution">
    <text evidence="2">The sequence shown here is derived from an EMBL/GenBank/DDBJ whole genome shotgun (WGS) entry which is preliminary data.</text>
</comment>
<evidence type="ECO:0000313" key="2">
    <source>
        <dbReference type="EMBL" id="PRW58565.1"/>
    </source>
</evidence>
<feature type="compositionally biased region" description="Low complexity" evidence="1">
    <location>
        <begin position="45"/>
        <end position="56"/>
    </location>
</feature>
<protein>
    <submittedName>
        <fullName evidence="2">Short-chain dehydrogenase</fullName>
    </submittedName>
</protein>
<proteinExistence type="predicted"/>
<sequence length="173" mass="17524">MRAAKWGNLGRGGMSPKQAMEEALSQLGGLFGMLSAELAPAPAPAGAAAAAEEAPAGQRGKQPRGAQPAGQPPAEVELMGRARTGKNSRQAAAALEVGGVALPRRQGDPNHISLMMFVEKGSLQAIQDDAAAAASWQAAISCQGLRGSKGQVPVKAKKAALLGQLQVSTTVLP</sequence>
<dbReference type="EMBL" id="LHPG02000005">
    <property type="protein sequence ID" value="PRW58565.1"/>
    <property type="molecule type" value="Genomic_DNA"/>
</dbReference>
<name>A0A2P6TWX3_CHLSO</name>